<evidence type="ECO:0000256" key="1">
    <source>
        <dbReference type="ARBA" id="ARBA00004141"/>
    </source>
</evidence>
<dbReference type="InterPro" id="IPR004307">
    <property type="entry name" value="TspO_MBR"/>
</dbReference>
<accession>A0A1H0GKK3</accession>
<feature type="transmembrane region" description="Helical" evidence="6">
    <location>
        <begin position="123"/>
        <end position="148"/>
    </location>
</feature>
<evidence type="ECO:0000313" key="7">
    <source>
        <dbReference type="EMBL" id="SDO07394.1"/>
    </source>
</evidence>
<dbReference type="PIRSF" id="PIRSF005859">
    <property type="entry name" value="PBR"/>
    <property type="match status" value="1"/>
</dbReference>
<evidence type="ECO:0000256" key="6">
    <source>
        <dbReference type="SAM" id="Phobius"/>
    </source>
</evidence>
<comment type="similarity">
    <text evidence="2">Belongs to the TspO/BZRP family.</text>
</comment>
<dbReference type="FunFam" id="1.20.1260.100:FF:000001">
    <property type="entry name" value="translocator protein 2"/>
    <property type="match status" value="1"/>
</dbReference>
<dbReference type="InterPro" id="IPR038330">
    <property type="entry name" value="TspO/MBR-related_sf"/>
</dbReference>
<dbReference type="GO" id="GO:0033013">
    <property type="term" value="P:tetrapyrrole metabolic process"/>
    <property type="evidence" value="ECO:0007669"/>
    <property type="project" value="UniProtKB-ARBA"/>
</dbReference>
<name>A0A1H0GKK3_9HYPH</name>
<comment type="subcellular location">
    <subcellularLocation>
        <location evidence="1">Membrane</location>
        <topology evidence="1">Multi-pass membrane protein</topology>
    </subcellularLocation>
</comment>
<evidence type="ECO:0000313" key="8">
    <source>
        <dbReference type="Proteomes" id="UP000198793"/>
    </source>
</evidence>
<dbReference type="Gene3D" id="1.20.1260.100">
    <property type="entry name" value="TspO/MBR protein"/>
    <property type="match status" value="1"/>
</dbReference>
<dbReference type="Pfam" id="PF03073">
    <property type="entry name" value="TspO_MBR"/>
    <property type="match status" value="1"/>
</dbReference>
<keyword evidence="5 6" id="KW-0472">Membrane</keyword>
<organism evidence="7 8">
    <name type="scientific">Aureimonas jatrophae</name>
    <dbReference type="NCBI Taxonomy" id="1166073"/>
    <lineage>
        <taxon>Bacteria</taxon>
        <taxon>Pseudomonadati</taxon>
        <taxon>Pseudomonadota</taxon>
        <taxon>Alphaproteobacteria</taxon>
        <taxon>Hyphomicrobiales</taxon>
        <taxon>Aurantimonadaceae</taxon>
        <taxon>Aureimonas</taxon>
    </lineage>
</organism>
<feature type="transmembrane region" description="Helical" evidence="6">
    <location>
        <begin position="97"/>
        <end position="116"/>
    </location>
</feature>
<keyword evidence="3 6" id="KW-0812">Transmembrane</keyword>
<dbReference type="EMBL" id="FNIT01000003">
    <property type="protein sequence ID" value="SDO07394.1"/>
    <property type="molecule type" value="Genomic_DNA"/>
</dbReference>
<proteinExistence type="inferred from homology"/>
<dbReference type="GO" id="GO:0016020">
    <property type="term" value="C:membrane"/>
    <property type="evidence" value="ECO:0007669"/>
    <property type="project" value="UniProtKB-SubCell"/>
</dbReference>
<feature type="transmembrane region" description="Helical" evidence="6">
    <location>
        <begin position="72"/>
        <end position="91"/>
    </location>
</feature>
<dbReference type="Proteomes" id="UP000198793">
    <property type="component" value="Unassembled WGS sequence"/>
</dbReference>
<protein>
    <submittedName>
        <fullName evidence="7">TspO and MBR related proteins</fullName>
    </submittedName>
</protein>
<gene>
    <name evidence="7" type="ORF">SAMN05192530_103170</name>
</gene>
<dbReference type="PANTHER" id="PTHR10057:SF0">
    <property type="entry name" value="TRANSLOCATOR PROTEIN"/>
    <property type="match status" value="1"/>
</dbReference>
<reference evidence="7 8" key="1">
    <citation type="submission" date="2016-10" db="EMBL/GenBank/DDBJ databases">
        <authorList>
            <person name="de Groot N.N."/>
        </authorList>
    </citation>
    <scope>NUCLEOTIDE SEQUENCE [LARGE SCALE GENOMIC DNA]</scope>
    <source>
        <strain evidence="8">L7-484,KACC 16230,DSM 25025</strain>
    </source>
</reference>
<keyword evidence="4 6" id="KW-1133">Transmembrane helix</keyword>
<feature type="transmembrane region" description="Helical" evidence="6">
    <location>
        <begin position="43"/>
        <end position="65"/>
    </location>
</feature>
<dbReference type="OrthoDB" id="9795496at2"/>
<evidence type="ECO:0000256" key="4">
    <source>
        <dbReference type="ARBA" id="ARBA00022989"/>
    </source>
</evidence>
<sequence>MRRWLQLIAFLAFSVGGGALIGSLNAPDDWYRHLAKPWFTPPGWLFAPVWTVLYVLIGVAGWRAWRSGSTPLLTAWFIQLGLNFLWPSIFFSAHSPLVALVVIVGLLAAVLVFLVRVKARDRVAFWCFVPYAVWVAFAALLNGSIVWLN</sequence>
<dbReference type="AlphaFoldDB" id="A0A1H0GKK3"/>
<evidence type="ECO:0000256" key="5">
    <source>
        <dbReference type="ARBA" id="ARBA00023136"/>
    </source>
</evidence>
<dbReference type="RefSeq" id="WP_090671895.1">
    <property type="nucleotide sequence ID" value="NZ_FNIT01000003.1"/>
</dbReference>
<evidence type="ECO:0000256" key="3">
    <source>
        <dbReference type="ARBA" id="ARBA00022692"/>
    </source>
</evidence>
<dbReference type="PANTHER" id="PTHR10057">
    <property type="entry name" value="PERIPHERAL-TYPE BENZODIAZEPINE RECEPTOR"/>
    <property type="match status" value="1"/>
</dbReference>
<dbReference type="STRING" id="1166073.SAMN05192530_103170"/>
<keyword evidence="8" id="KW-1185">Reference proteome</keyword>
<evidence type="ECO:0000256" key="2">
    <source>
        <dbReference type="ARBA" id="ARBA00007524"/>
    </source>
</evidence>
<dbReference type="CDD" id="cd15904">
    <property type="entry name" value="TSPO_MBR"/>
    <property type="match status" value="1"/>
</dbReference>